<sequence length="110" mass="11437">MRKALQLLLGLVFAGGTCSSAHAGLTGRAGPAGVHLVFVGLHAACAVRLLCAALAGDRGLLGDVPRRAALEAAREDRRLAPEDRPARVTHPSHALRERGAAPRVRRLAGP</sequence>
<feature type="chain" id="PRO_5016373798" evidence="2">
    <location>
        <begin position="24"/>
        <end position="110"/>
    </location>
</feature>
<feature type="region of interest" description="Disordered" evidence="1">
    <location>
        <begin position="73"/>
        <end position="110"/>
    </location>
</feature>
<evidence type="ECO:0000256" key="1">
    <source>
        <dbReference type="SAM" id="MobiDB-lite"/>
    </source>
</evidence>
<feature type="signal peptide" evidence="2">
    <location>
        <begin position="1"/>
        <end position="23"/>
    </location>
</feature>
<evidence type="ECO:0000313" key="3">
    <source>
        <dbReference type="EMBL" id="AWM38122.1"/>
    </source>
</evidence>
<feature type="compositionally biased region" description="Basic and acidic residues" evidence="1">
    <location>
        <begin position="73"/>
        <end position="86"/>
    </location>
</feature>
<reference evidence="3 4" key="1">
    <citation type="submission" date="2018-01" db="EMBL/GenBank/DDBJ databases">
        <title>G. obscuriglobus.</title>
        <authorList>
            <person name="Franke J."/>
            <person name="Blomberg W."/>
            <person name="Selmecki A."/>
        </authorList>
    </citation>
    <scope>NUCLEOTIDE SEQUENCE [LARGE SCALE GENOMIC DNA]</scope>
    <source>
        <strain evidence="3 4">DSM 5831</strain>
    </source>
</reference>
<protein>
    <submittedName>
        <fullName evidence="3">Uncharacterized protein</fullName>
    </submittedName>
</protein>
<dbReference type="RefSeq" id="WP_010045037.1">
    <property type="nucleotide sequence ID" value="NZ_CP025958.1"/>
</dbReference>
<accession>A0A2Z3H1B7</accession>
<name>A0A2Z3H1B7_9BACT</name>
<keyword evidence="4" id="KW-1185">Reference proteome</keyword>
<dbReference type="AlphaFoldDB" id="A0A2Z3H1B7"/>
<evidence type="ECO:0000256" key="2">
    <source>
        <dbReference type="SAM" id="SignalP"/>
    </source>
</evidence>
<evidence type="ECO:0000313" key="4">
    <source>
        <dbReference type="Proteomes" id="UP000245802"/>
    </source>
</evidence>
<dbReference type="KEGG" id="gog:C1280_14715"/>
<organism evidence="3 4">
    <name type="scientific">Gemmata obscuriglobus</name>
    <dbReference type="NCBI Taxonomy" id="114"/>
    <lineage>
        <taxon>Bacteria</taxon>
        <taxon>Pseudomonadati</taxon>
        <taxon>Planctomycetota</taxon>
        <taxon>Planctomycetia</taxon>
        <taxon>Gemmatales</taxon>
        <taxon>Gemmataceae</taxon>
        <taxon>Gemmata</taxon>
    </lineage>
</organism>
<gene>
    <name evidence="3" type="ORF">C1280_14715</name>
</gene>
<dbReference type="EMBL" id="CP025958">
    <property type="protein sequence ID" value="AWM38122.1"/>
    <property type="molecule type" value="Genomic_DNA"/>
</dbReference>
<dbReference type="Proteomes" id="UP000245802">
    <property type="component" value="Chromosome"/>
</dbReference>
<keyword evidence="2" id="KW-0732">Signal</keyword>
<proteinExistence type="predicted"/>